<gene>
    <name evidence="2" type="ORF">OCL06_01265</name>
</gene>
<sequence length="271" mass="28436">MSVFDSLRRLRPELSASHAKLAAFTLDRPAALRDLSSQALAEAAGVGQSSVVKFAQKLGFAGYPAFRQAVTDALAQTVNDVSLGADIRAFDALPPVGDKWLTACTQALNATHQANSPVALERAVVLLKGARQVVLVSPGACLPVINDFARHLQRVGIITQTSADTYQQQHLLAGLGEGDVLVAVSDADDAENVRQWCSQAHTAGAQCVSLTLNNAQTATLPADVKLFCVGEEPALPLAPLLLHTSQQFVLQWVLAGLAQASVNRAGSTGLA</sequence>
<dbReference type="InterPro" id="IPR036388">
    <property type="entry name" value="WH-like_DNA-bd_sf"/>
</dbReference>
<keyword evidence="3" id="KW-1185">Reference proteome</keyword>
<dbReference type="SUPFAM" id="SSF46689">
    <property type="entry name" value="Homeodomain-like"/>
    <property type="match status" value="1"/>
</dbReference>
<reference evidence="3" key="1">
    <citation type="submission" date="2023-07" db="EMBL/GenBank/DDBJ databases">
        <title>Study on multiphase classification of strain Alteromonas salexigens isolated from the Yellow Sea.</title>
        <authorList>
            <person name="Sun L."/>
        </authorList>
    </citation>
    <scope>NUCLEOTIDE SEQUENCE [LARGE SCALE GENOMIC DNA]</scope>
    <source>
        <strain evidence="3">ASW11-19</strain>
    </source>
</reference>
<dbReference type="EMBL" id="JAOTJC010000004">
    <property type="protein sequence ID" value="MCU7553222.1"/>
    <property type="molecule type" value="Genomic_DNA"/>
</dbReference>
<dbReference type="SUPFAM" id="SSF53697">
    <property type="entry name" value="SIS domain"/>
    <property type="match status" value="1"/>
</dbReference>
<dbReference type="InterPro" id="IPR047640">
    <property type="entry name" value="RpiR-like"/>
</dbReference>
<dbReference type="CDD" id="cd05013">
    <property type="entry name" value="SIS_RpiR"/>
    <property type="match status" value="1"/>
</dbReference>
<name>A0ABT2VJ43_9ALTE</name>
<dbReference type="PROSITE" id="PS51071">
    <property type="entry name" value="HTH_RPIR"/>
    <property type="match status" value="1"/>
</dbReference>
<dbReference type="Gene3D" id="1.10.10.10">
    <property type="entry name" value="Winged helix-like DNA-binding domain superfamily/Winged helix DNA-binding domain"/>
    <property type="match status" value="1"/>
</dbReference>
<evidence type="ECO:0000259" key="1">
    <source>
        <dbReference type="PROSITE" id="PS51071"/>
    </source>
</evidence>
<organism evidence="2 3">
    <name type="scientific">Alteromonas salexigens</name>
    <dbReference type="NCBI Taxonomy" id="2982530"/>
    <lineage>
        <taxon>Bacteria</taxon>
        <taxon>Pseudomonadati</taxon>
        <taxon>Pseudomonadota</taxon>
        <taxon>Gammaproteobacteria</taxon>
        <taxon>Alteromonadales</taxon>
        <taxon>Alteromonadaceae</taxon>
        <taxon>Alteromonas/Salinimonas group</taxon>
        <taxon>Alteromonas</taxon>
    </lineage>
</organism>
<dbReference type="Gene3D" id="3.40.50.10490">
    <property type="entry name" value="Glucose-6-phosphate isomerase like protein, domain 1"/>
    <property type="match status" value="1"/>
</dbReference>
<evidence type="ECO:0000313" key="2">
    <source>
        <dbReference type="EMBL" id="MCU7553222.1"/>
    </source>
</evidence>
<dbReference type="InterPro" id="IPR009057">
    <property type="entry name" value="Homeodomain-like_sf"/>
</dbReference>
<proteinExistence type="predicted"/>
<dbReference type="Proteomes" id="UP001209257">
    <property type="component" value="Unassembled WGS sequence"/>
</dbReference>
<dbReference type="InterPro" id="IPR035472">
    <property type="entry name" value="RpiR-like_SIS"/>
</dbReference>
<feature type="domain" description="HTH rpiR-type" evidence="1">
    <location>
        <begin position="1"/>
        <end position="77"/>
    </location>
</feature>
<comment type="caution">
    <text evidence="2">The sequence shown here is derived from an EMBL/GenBank/DDBJ whole genome shotgun (WGS) entry which is preliminary data.</text>
</comment>
<evidence type="ECO:0000313" key="3">
    <source>
        <dbReference type="Proteomes" id="UP001209257"/>
    </source>
</evidence>
<dbReference type="Pfam" id="PF01418">
    <property type="entry name" value="HTH_6"/>
    <property type="match status" value="1"/>
</dbReference>
<protein>
    <submittedName>
        <fullName evidence="2">MurR/RpiR family transcriptional regulator</fullName>
    </submittedName>
</protein>
<dbReference type="InterPro" id="IPR046348">
    <property type="entry name" value="SIS_dom_sf"/>
</dbReference>
<dbReference type="InterPro" id="IPR000281">
    <property type="entry name" value="HTH_RpiR"/>
</dbReference>
<dbReference type="PANTHER" id="PTHR30514:SF17">
    <property type="entry name" value="HTH-TYPE TRANSCRIPTIONAL REGULATOR MURR"/>
    <property type="match status" value="1"/>
</dbReference>
<accession>A0ABT2VJ43</accession>
<dbReference type="PANTHER" id="PTHR30514">
    <property type="entry name" value="GLUCOKINASE"/>
    <property type="match status" value="1"/>
</dbReference>
<dbReference type="RefSeq" id="WP_262991925.1">
    <property type="nucleotide sequence ID" value="NZ_JAOTJC010000004.1"/>
</dbReference>